<dbReference type="InterPro" id="IPR000600">
    <property type="entry name" value="ROK"/>
</dbReference>
<evidence type="ECO:0000313" key="2">
    <source>
        <dbReference type="EMBL" id="NKI44114.1"/>
    </source>
</evidence>
<keyword evidence="3" id="KW-1185">Reference proteome</keyword>
<dbReference type="Proteomes" id="UP000772196">
    <property type="component" value="Unassembled WGS sequence"/>
</dbReference>
<sequence>MSDPGRVLAVDVGGTWTKAAVVEGGPEDPAVRARRRVRTPRCADGTENAEAVVALVAELAARFAERDHGPVEAVGVVVPGIVQDGVGVHSVNLGWRDYPFREALAKAVGAPVAFGHDVAAAGLAEWRLGAARGLTDVVVMPIGTGIASALILGGRPLTGGYAGEIGHVDIGHGEQCPCGQRGCLDHVASAASVARRFGERSGRTVRGSAEVLRAARAGDRVAAEVWDEAVTALTRGVLLLATLLGPQRVVLGGGLALAGEALTGPLNRRLTEQITFQRRPELRCAAFGAESGCIGAALLAWEAVAP</sequence>
<dbReference type="PANTHER" id="PTHR18964:SF149">
    <property type="entry name" value="BIFUNCTIONAL UDP-N-ACETYLGLUCOSAMINE 2-EPIMERASE_N-ACETYLMANNOSAMINE KINASE"/>
    <property type="match status" value="1"/>
</dbReference>
<dbReference type="Gene3D" id="3.30.420.40">
    <property type="match status" value="2"/>
</dbReference>
<name>A0ABX1HA86_9ACTN</name>
<accession>A0ABX1HA86</accession>
<evidence type="ECO:0000256" key="1">
    <source>
        <dbReference type="ARBA" id="ARBA00006479"/>
    </source>
</evidence>
<dbReference type="InterPro" id="IPR043129">
    <property type="entry name" value="ATPase_NBD"/>
</dbReference>
<gene>
    <name evidence="2" type="ORF">HFV08_23280</name>
</gene>
<evidence type="ECO:0000313" key="3">
    <source>
        <dbReference type="Proteomes" id="UP000772196"/>
    </source>
</evidence>
<dbReference type="EMBL" id="JAAWWP010000016">
    <property type="protein sequence ID" value="NKI44114.1"/>
    <property type="molecule type" value="Genomic_DNA"/>
</dbReference>
<dbReference type="Pfam" id="PF00480">
    <property type="entry name" value="ROK"/>
    <property type="match status" value="1"/>
</dbReference>
<protein>
    <submittedName>
        <fullName evidence="2">ROK family protein</fullName>
    </submittedName>
</protein>
<dbReference type="RefSeq" id="WP_168542062.1">
    <property type="nucleotide sequence ID" value="NZ_JAAWWP010000016.1"/>
</dbReference>
<dbReference type="SUPFAM" id="SSF53067">
    <property type="entry name" value="Actin-like ATPase domain"/>
    <property type="match status" value="1"/>
</dbReference>
<proteinExistence type="inferred from homology"/>
<organism evidence="2 3">
    <name type="scientific">Streptomyces physcomitrii</name>
    <dbReference type="NCBI Taxonomy" id="2724184"/>
    <lineage>
        <taxon>Bacteria</taxon>
        <taxon>Bacillati</taxon>
        <taxon>Actinomycetota</taxon>
        <taxon>Actinomycetes</taxon>
        <taxon>Kitasatosporales</taxon>
        <taxon>Streptomycetaceae</taxon>
        <taxon>Streptomyces</taxon>
    </lineage>
</organism>
<comment type="caution">
    <text evidence="2">The sequence shown here is derived from an EMBL/GenBank/DDBJ whole genome shotgun (WGS) entry which is preliminary data.</text>
</comment>
<dbReference type="PANTHER" id="PTHR18964">
    <property type="entry name" value="ROK (REPRESSOR, ORF, KINASE) FAMILY"/>
    <property type="match status" value="1"/>
</dbReference>
<comment type="similarity">
    <text evidence="1">Belongs to the ROK (NagC/XylR) family.</text>
</comment>
<reference evidence="2 3" key="1">
    <citation type="submission" date="2020-04" db="EMBL/GenBank/DDBJ databases">
        <title>Phylogenetic Diversity and Antibacterial Activity against Ralstonia solanacearum of Endophytic Actinomycete Isolated from Moss.</title>
        <authorList>
            <person name="Zhuang X."/>
        </authorList>
    </citation>
    <scope>NUCLEOTIDE SEQUENCE [LARGE SCALE GENOMIC DNA]</scope>
    <source>
        <strain evidence="2 3">LD120</strain>
    </source>
</reference>